<keyword evidence="3" id="KW-1185">Reference proteome</keyword>
<dbReference type="Pfam" id="PF18953">
    <property type="entry name" value="SAP_new25"/>
    <property type="match status" value="1"/>
</dbReference>
<dbReference type="RefSeq" id="WP_056970015.1">
    <property type="nucleotide sequence ID" value="NZ_AP014808.1"/>
</dbReference>
<dbReference type="Proteomes" id="UP000035709">
    <property type="component" value="Chromosome"/>
</dbReference>
<evidence type="ECO:0000313" key="2">
    <source>
        <dbReference type="EMBL" id="QFG51063.1"/>
    </source>
</evidence>
<gene>
    <name evidence="2" type="ORF">LA749_03245</name>
    <name evidence="1" type="ORF">LBAT_0605</name>
</gene>
<sequence>MQKLTLKGFKENYYYKTDLEKLCKQYKLPSYGTKAELNHYLQLYLSGKPPQEIKAVRSSHHNNSGVKQINLNTKIVGSRFSFNNEARKFFANYFGVKNFHFKKGMAIIKRKAEAENDTNMTVADLINEYTKLKKTPNRSKILKRTSEENTYQWNNFVKNFCQSPESKKFNNKLKVAAILWQHVRNSSKPKKYRPELINIYQSEIKQYKK</sequence>
<dbReference type="KEGG" id="lae:LBAT_0605"/>
<dbReference type="AlphaFoldDB" id="A0A0D6A2T8"/>
<dbReference type="GeneID" id="78211996"/>
<proteinExistence type="predicted"/>
<dbReference type="STRING" id="1600.LBAT_0605"/>
<evidence type="ECO:0008006" key="5">
    <source>
        <dbReference type="Google" id="ProtNLM"/>
    </source>
</evidence>
<evidence type="ECO:0000313" key="3">
    <source>
        <dbReference type="Proteomes" id="UP000035709"/>
    </source>
</evidence>
<reference evidence="2 4" key="2">
    <citation type="submission" date="2019-09" db="EMBL/GenBank/DDBJ databases">
        <title>Genome sequencing of Lactobacillus acetotolerans.</title>
        <authorList>
            <person name="Kim K."/>
        </authorList>
    </citation>
    <scope>NUCLEOTIDE SEQUENCE [LARGE SCALE GENOMIC DNA]</scope>
    <source>
        <strain evidence="2 4">LA749</strain>
    </source>
</reference>
<dbReference type="EMBL" id="AP014808">
    <property type="protein sequence ID" value="BAQ56994.1"/>
    <property type="molecule type" value="Genomic_DNA"/>
</dbReference>
<evidence type="ECO:0000313" key="1">
    <source>
        <dbReference type="EMBL" id="BAQ56994.1"/>
    </source>
</evidence>
<reference evidence="1 3" key="1">
    <citation type="submission" date="2015-03" db="EMBL/GenBank/DDBJ databases">
        <title>Complete genome sequence of Lactobacillus acetotolerans NBRC 13120.</title>
        <authorList>
            <person name="Toh H."/>
            <person name="Morita H."/>
            <person name="Fujita N."/>
        </authorList>
    </citation>
    <scope>NUCLEOTIDE SEQUENCE [LARGE SCALE GENOMIC DNA]</scope>
    <source>
        <strain evidence="1 3">NBRC 13120</strain>
    </source>
</reference>
<dbReference type="PATRIC" id="fig|1600.4.peg.620"/>
<evidence type="ECO:0000313" key="4">
    <source>
        <dbReference type="Proteomes" id="UP000325393"/>
    </source>
</evidence>
<protein>
    <recommendedName>
        <fullName evidence="5">SAP domain-containing protein</fullName>
    </recommendedName>
</protein>
<organism evidence="1 3">
    <name type="scientific">Lactobacillus acetotolerans</name>
    <dbReference type="NCBI Taxonomy" id="1600"/>
    <lineage>
        <taxon>Bacteria</taxon>
        <taxon>Bacillati</taxon>
        <taxon>Bacillota</taxon>
        <taxon>Bacilli</taxon>
        <taxon>Lactobacillales</taxon>
        <taxon>Lactobacillaceae</taxon>
        <taxon>Lactobacillus</taxon>
    </lineage>
</organism>
<accession>A0A0D6A2T8</accession>
<dbReference type="Proteomes" id="UP000325393">
    <property type="component" value="Chromosome"/>
</dbReference>
<dbReference type="EMBL" id="CP044496">
    <property type="protein sequence ID" value="QFG51063.1"/>
    <property type="molecule type" value="Genomic_DNA"/>
</dbReference>
<dbReference type="OrthoDB" id="9778090at2"/>
<name>A0A0D6A2T8_9LACO</name>